<evidence type="ECO:0000256" key="11">
    <source>
        <dbReference type="ARBA" id="ARBA00022989"/>
    </source>
</evidence>
<evidence type="ECO:0000313" key="17">
    <source>
        <dbReference type="EMBL" id="PWK15223.1"/>
    </source>
</evidence>
<dbReference type="CDD" id="cd06225">
    <property type="entry name" value="HAMP"/>
    <property type="match status" value="1"/>
</dbReference>
<keyword evidence="8 14" id="KW-0547">Nucleotide-binding</keyword>
<dbReference type="SUPFAM" id="SSF55874">
    <property type="entry name" value="ATPase domain of HSP90 chaperone/DNA topoisomerase II/histidine kinase"/>
    <property type="match status" value="1"/>
</dbReference>
<dbReference type="EMBL" id="QGGM01000001">
    <property type="protein sequence ID" value="PWK15223.1"/>
    <property type="molecule type" value="Genomic_DNA"/>
</dbReference>
<evidence type="ECO:0000256" key="9">
    <source>
        <dbReference type="ARBA" id="ARBA00022777"/>
    </source>
</evidence>
<comment type="subcellular location">
    <subcellularLocation>
        <location evidence="2">Cell inner membrane</location>
        <topology evidence="2">Multi-pass membrane protein</topology>
    </subcellularLocation>
</comment>
<dbReference type="Proteomes" id="UP000245655">
    <property type="component" value="Unassembled WGS sequence"/>
</dbReference>
<dbReference type="PANTHER" id="PTHR24421:SF10">
    <property type="entry name" value="NITRATE_NITRITE SENSOR PROTEIN NARQ"/>
    <property type="match status" value="1"/>
</dbReference>
<dbReference type="SUPFAM" id="SSF158472">
    <property type="entry name" value="HAMP domain-like"/>
    <property type="match status" value="1"/>
</dbReference>
<keyword evidence="10 14" id="KW-0067">ATP-binding</keyword>
<keyword evidence="11 15" id="KW-1133">Transmembrane helix</keyword>
<comment type="caution">
    <text evidence="17">The sequence shown here is derived from an EMBL/GenBank/DDBJ whole genome shotgun (WGS) entry which is preliminary data.</text>
</comment>
<evidence type="ECO:0000256" key="8">
    <source>
        <dbReference type="ARBA" id="ARBA00022741"/>
    </source>
</evidence>
<dbReference type="GO" id="GO:0046983">
    <property type="term" value="F:protein dimerization activity"/>
    <property type="evidence" value="ECO:0007669"/>
    <property type="project" value="UniProtKB-UniRule"/>
</dbReference>
<evidence type="ECO:0000256" key="3">
    <source>
        <dbReference type="ARBA" id="ARBA00022475"/>
    </source>
</evidence>
<evidence type="ECO:0000256" key="14">
    <source>
        <dbReference type="PIRNR" id="PIRNR003167"/>
    </source>
</evidence>
<dbReference type="EC" id="2.7.13.3" evidence="14"/>
<dbReference type="Pfam" id="PF00672">
    <property type="entry name" value="HAMP"/>
    <property type="match status" value="1"/>
</dbReference>
<dbReference type="Gene3D" id="1.20.5.1930">
    <property type="match status" value="1"/>
</dbReference>
<keyword evidence="13 14" id="KW-0472">Membrane</keyword>
<keyword evidence="12 14" id="KW-0902">Two-component regulatory system</keyword>
<dbReference type="InterPro" id="IPR003660">
    <property type="entry name" value="HAMP_dom"/>
</dbReference>
<keyword evidence="5" id="KW-0597">Phosphoprotein</keyword>
<dbReference type="InterPro" id="IPR042295">
    <property type="entry name" value="NarX-like_N_sf"/>
</dbReference>
<organism evidence="17 18">
    <name type="scientific">Psychrobacter immobilis</name>
    <dbReference type="NCBI Taxonomy" id="498"/>
    <lineage>
        <taxon>Bacteria</taxon>
        <taxon>Pseudomonadati</taxon>
        <taxon>Pseudomonadota</taxon>
        <taxon>Gammaproteobacteria</taxon>
        <taxon>Moraxellales</taxon>
        <taxon>Moraxellaceae</taxon>
        <taxon>Psychrobacter</taxon>
    </lineage>
</organism>
<dbReference type="InterPro" id="IPR003594">
    <property type="entry name" value="HATPase_dom"/>
</dbReference>
<evidence type="ECO:0000256" key="10">
    <source>
        <dbReference type="ARBA" id="ARBA00022840"/>
    </source>
</evidence>
<dbReference type="InterPro" id="IPR036890">
    <property type="entry name" value="HATPase_C_sf"/>
</dbReference>
<name>A0A2V2A8V1_PSYIM</name>
<evidence type="ECO:0000256" key="6">
    <source>
        <dbReference type="ARBA" id="ARBA00022679"/>
    </source>
</evidence>
<feature type="transmembrane region" description="Helical" evidence="15">
    <location>
        <begin position="20"/>
        <end position="43"/>
    </location>
</feature>
<feature type="domain" description="HAMP" evidence="16">
    <location>
        <begin position="222"/>
        <end position="274"/>
    </location>
</feature>
<dbReference type="SMART" id="SM00387">
    <property type="entry name" value="HATPase_c"/>
    <property type="match status" value="1"/>
</dbReference>
<keyword evidence="3 14" id="KW-1003">Cell membrane</keyword>
<feature type="transmembrane region" description="Helical" evidence="15">
    <location>
        <begin position="200"/>
        <end position="217"/>
    </location>
</feature>
<dbReference type="CDD" id="cd16917">
    <property type="entry name" value="HATPase_UhpB-NarQ-NarX-like"/>
    <property type="match status" value="1"/>
</dbReference>
<evidence type="ECO:0000259" key="16">
    <source>
        <dbReference type="PROSITE" id="PS50885"/>
    </source>
</evidence>
<dbReference type="Gene3D" id="6.10.340.10">
    <property type="match status" value="1"/>
</dbReference>
<dbReference type="InterPro" id="IPR016380">
    <property type="entry name" value="Sig_transdc_His_kin_NarX/NarQ"/>
</dbReference>
<dbReference type="InterPro" id="IPR050482">
    <property type="entry name" value="Sensor_HK_TwoCompSys"/>
</dbReference>
<protein>
    <recommendedName>
        <fullName evidence="14">Sensor protein</fullName>
        <ecNumber evidence="14">2.7.13.3</ecNumber>
    </recommendedName>
</protein>
<dbReference type="InterPro" id="IPR011712">
    <property type="entry name" value="Sig_transdc_His_kin_sub3_dim/P"/>
</dbReference>
<dbReference type="GO" id="GO:0000155">
    <property type="term" value="F:phosphorelay sensor kinase activity"/>
    <property type="evidence" value="ECO:0007669"/>
    <property type="project" value="UniProtKB-UniRule"/>
</dbReference>
<evidence type="ECO:0000256" key="13">
    <source>
        <dbReference type="ARBA" id="ARBA00023136"/>
    </source>
</evidence>
<evidence type="ECO:0000256" key="12">
    <source>
        <dbReference type="ARBA" id="ARBA00023012"/>
    </source>
</evidence>
<gene>
    <name evidence="17" type="ORF">C8D84_101170</name>
</gene>
<dbReference type="SMART" id="SM00304">
    <property type="entry name" value="HAMP"/>
    <property type="match status" value="1"/>
</dbReference>
<proteinExistence type="predicted"/>
<dbReference type="Gene3D" id="1.20.120.960">
    <property type="entry name" value="Histidine kinase NarX, sensor domain"/>
    <property type="match status" value="1"/>
</dbReference>
<dbReference type="PANTHER" id="PTHR24421">
    <property type="entry name" value="NITRATE/NITRITE SENSOR PROTEIN NARX-RELATED"/>
    <property type="match status" value="1"/>
</dbReference>
<keyword evidence="4 14" id="KW-0997">Cell inner membrane</keyword>
<dbReference type="Pfam" id="PF02518">
    <property type="entry name" value="HATPase_c"/>
    <property type="match status" value="1"/>
</dbReference>
<evidence type="ECO:0000256" key="15">
    <source>
        <dbReference type="SAM" id="Phobius"/>
    </source>
</evidence>
<dbReference type="Gene3D" id="3.30.565.10">
    <property type="entry name" value="Histidine kinase-like ATPase, C-terminal domain"/>
    <property type="match status" value="1"/>
</dbReference>
<comment type="catalytic activity">
    <reaction evidence="1 14">
        <text>ATP + protein L-histidine = ADP + protein N-phospho-L-histidine.</text>
        <dbReference type="EC" id="2.7.13.3"/>
    </reaction>
</comment>
<keyword evidence="7 15" id="KW-0812">Transmembrane</keyword>
<sequence length="683" mass="77263">MGALLIMSNLRRQSLFLHTWIAITIIATLFLMSAIGSGALAWVAKSDAEAINTAGSIRMATYRISFQLATDFADNHPFSSSLNIKQDGLDSDNASQVEKQDRLDFSNKSESEKIDILVEDMESRLNKLQAYQLTSANRDKVISEQWSQIKSQWFRDLKPALLAQDKQGFYSNSTKYIDDVNRFVGALQDRNEQRQTWQQNLQILSLILSMIIMLIGVRRLQNSVLTPIQQLIKANRAFKEGKYDTRVSISGYREFEALGNSFNGMASTIERYQRSLESEVQTKTQHLVKANQALSLFYDFSKQLTSSPVSLHRLDELITGFGCIFPYLDFTLCIQSNILTNKNSIALHDDRMKELCTKLTCESCSIKEDVYTKTFPIIHQDIEFGELKVRPKSVLMTNKAYAEDNKKSEEDSTRIKVVEVDSSYLIAKNNELIVVLTNLVSTALSLRRQRQQDHQLILLEERSTIARELHDSLAQSLSYLKIQVSVLEKHLQLSADKDSGLVVFDEKSQIKVGQHISQIKMGLNSAYHELRDLLTTFRLTIDSGNFDEALYEAADEFAVKGQFDIKVNNQILSLNLTATEQVHLIQIIREALSNISRHAHANSVTIDLVYDDESNYVAMMVNDDGIGISGTVNQTQHHGLMIMKERAYKLGGDLIISNNVPAGTSVIVRFVPSFFTDYMAEQN</sequence>
<evidence type="ECO:0000256" key="5">
    <source>
        <dbReference type="ARBA" id="ARBA00022553"/>
    </source>
</evidence>
<keyword evidence="6 14" id="KW-0808">Transferase</keyword>
<accession>A0A2V2A8V1</accession>
<dbReference type="InterPro" id="IPR029095">
    <property type="entry name" value="NarX-like_N"/>
</dbReference>
<dbReference type="AlphaFoldDB" id="A0A2V2A8V1"/>
<dbReference type="Pfam" id="PF13675">
    <property type="entry name" value="PilJ"/>
    <property type="match status" value="1"/>
</dbReference>
<dbReference type="GO" id="GO:0005524">
    <property type="term" value="F:ATP binding"/>
    <property type="evidence" value="ECO:0007669"/>
    <property type="project" value="UniProtKB-UniRule"/>
</dbReference>
<dbReference type="GO" id="GO:0005886">
    <property type="term" value="C:plasma membrane"/>
    <property type="evidence" value="ECO:0007669"/>
    <property type="project" value="UniProtKB-SubCell"/>
</dbReference>
<evidence type="ECO:0000256" key="1">
    <source>
        <dbReference type="ARBA" id="ARBA00000085"/>
    </source>
</evidence>
<evidence type="ECO:0000256" key="7">
    <source>
        <dbReference type="ARBA" id="ARBA00022692"/>
    </source>
</evidence>
<evidence type="ECO:0000313" key="18">
    <source>
        <dbReference type="Proteomes" id="UP000245655"/>
    </source>
</evidence>
<evidence type="ECO:0000256" key="4">
    <source>
        <dbReference type="ARBA" id="ARBA00022519"/>
    </source>
</evidence>
<dbReference type="PIRSF" id="PIRSF003167">
    <property type="entry name" value="STHK_NarX/NarQ"/>
    <property type="match status" value="1"/>
</dbReference>
<reference evidence="17 18" key="1">
    <citation type="submission" date="2018-05" db="EMBL/GenBank/DDBJ databases">
        <title>Genomic Encyclopedia of Type Strains, Phase IV (KMG-IV): sequencing the most valuable type-strain genomes for metagenomic binning, comparative biology and taxonomic classification.</title>
        <authorList>
            <person name="Goeker M."/>
        </authorList>
    </citation>
    <scope>NUCLEOTIDE SEQUENCE [LARGE SCALE GENOMIC DNA]</scope>
    <source>
        <strain evidence="17 18">DSM 7229</strain>
    </source>
</reference>
<keyword evidence="9 14" id="KW-0418">Kinase</keyword>
<dbReference type="Pfam" id="PF07730">
    <property type="entry name" value="HisKA_3"/>
    <property type="match status" value="1"/>
</dbReference>
<dbReference type="PROSITE" id="PS50885">
    <property type="entry name" value="HAMP"/>
    <property type="match status" value="1"/>
</dbReference>
<evidence type="ECO:0000256" key="2">
    <source>
        <dbReference type="ARBA" id="ARBA00004429"/>
    </source>
</evidence>
<keyword evidence="18" id="KW-1185">Reference proteome</keyword>